<dbReference type="PANTHER" id="PTHR12154">
    <property type="entry name" value="GLYCOSYL TRANSFERASE-RELATED"/>
    <property type="match status" value="1"/>
</dbReference>
<keyword evidence="7" id="KW-1185">Reference proteome</keyword>
<keyword evidence="2" id="KW-0812">Transmembrane</keyword>
<organism evidence="6 7">
    <name type="scientific">Acidiphilium rubrum</name>
    <dbReference type="NCBI Taxonomy" id="526"/>
    <lineage>
        <taxon>Bacteria</taxon>
        <taxon>Pseudomonadati</taxon>
        <taxon>Pseudomonadota</taxon>
        <taxon>Alphaproteobacteria</taxon>
        <taxon>Acetobacterales</taxon>
        <taxon>Acidocellaceae</taxon>
        <taxon>Acidiphilium</taxon>
    </lineage>
</organism>
<keyword evidence="3" id="KW-0256">Endoplasmic reticulum</keyword>
<evidence type="ECO:0000256" key="4">
    <source>
        <dbReference type="ARBA" id="ARBA00022989"/>
    </source>
</evidence>
<dbReference type="AlphaFoldDB" id="A0A8G2FDF6"/>
<dbReference type="InterPro" id="IPR013969">
    <property type="entry name" value="Oligosacch_biosynth_Alg14"/>
</dbReference>
<evidence type="ECO:0000256" key="2">
    <source>
        <dbReference type="ARBA" id="ARBA00022692"/>
    </source>
</evidence>
<comment type="subcellular location">
    <subcellularLocation>
        <location evidence="1">Endoplasmic reticulum membrane</location>
        <topology evidence="1">Single-pass membrane protein</topology>
    </subcellularLocation>
</comment>
<name>A0A8G2FDF6_ACIRU</name>
<evidence type="ECO:0000256" key="3">
    <source>
        <dbReference type="ARBA" id="ARBA00022824"/>
    </source>
</evidence>
<evidence type="ECO:0000313" key="7">
    <source>
        <dbReference type="Proteomes" id="UP000186308"/>
    </source>
</evidence>
<dbReference type="GO" id="GO:0004577">
    <property type="term" value="F:N-acetylglucosaminyldiphosphodolichol N-acetylglucosaminyltransferase activity"/>
    <property type="evidence" value="ECO:0007669"/>
    <property type="project" value="TreeGrafter"/>
</dbReference>
<dbReference type="OrthoDB" id="555447at2"/>
<accession>A0A8G2FDF6</accession>
<protein>
    <submittedName>
        <fullName evidence="6">Oligosaccharide biosynthesis protein Alg14 like</fullName>
    </submittedName>
</protein>
<sequence>MTKNSKPIALIILSGGGFTFETQCLLREIESGFRFVYLATRFGGEPGEPGIPPGVRYEVPSFSSMTQRSYLRSIDAFIKTFMTTRRVIRTEAIDVIIAIGCSHAVPMLLAGRSTRCRSVYIESITRVDKLSNTGRMIYHLRLSSRFLVQWPKLQERYPASELGSIL</sequence>
<dbReference type="PANTHER" id="PTHR12154:SF4">
    <property type="entry name" value="UDP-N-ACETYLGLUCOSAMINE TRANSFERASE SUBUNIT ALG14 HOMOLOG"/>
    <property type="match status" value="1"/>
</dbReference>
<evidence type="ECO:0000256" key="5">
    <source>
        <dbReference type="ARBA" id="ARBA00023136"/>
    </source>
</evidence>
<comment type="caution">
    <text evidence="6">The sequence shown here is derived from an EMBL/GenBank/DDBJ whole genome shotgun (WGS) entry which is preliminary data.</text>
</comment>
<evidence type="ECO:0000313" key="6">
    <source>
        <dbReference type="EMBL" id="SIQ41223.1"/>
    </source>
</evidence>
<keyword evidence="4" id="KW-1133">Transmembrane helix</keyword>
<dbReference type="GO" id="GO:0006488">
    <property type="term" value="P:dolichol-linked oligosaccharide biosynthetic process"/>
    <property type="evidence" value="ECO:0007669"/>
    <property type="project" value="InterPro"/>
</dbReference>
<dbReference type="EMBL" id="FTNE01000004">
    <property type="protein sequence ID" value="SIQ41223.1"/>
    <property type="molecule type" value="Genomic_DNA"/>
</dbReference>
<proteinExistence type="predicted"/>
<dbReference type="Gene3D" id="3.40.50.2000">
    <property type="entry name" value="Glycogen Phosphorylase B"/>
    <property type="match status" value="1"/>
</dbReference>
<reference evidence="6 7" key="1">
    <citation type="submission" date="2017-01" db="EMBL/GenBank/DDBJ databases">
        <authorList>
            <person name="Varghese N."/>
            <person name="Submissions S."/>
        </authorList>
    </citation>
    <scope>NUCLEOTIDE SEQUENCE [LARGE SCALE GENOMIC DNA]</scope>
    <source>
        <strain evidence="6 7">ATCC 35905</strain>
    </source>
</reference>
<keyword evidence="5" id="KW-0472">Membrane</keyword>
<gene>
    <name evidence="6" type="ORF">SAMN05421828_104153</name>
</gene>
<evidence type="ECO:0000256" key="1">
    <source>
        <dbReference type="ARBA" id="ARBA00004389"/>
    </source>
</evidence>
<dbReference type="Pfam" id="PF08660">
    <property type="entry name" value="Alg14"/>
    <property type="match status" value="1"/>
</dbReference>
<dbReference type="RefSeq" id="WP_051657120.1">
    <property type="nucleotide sequence ID" value="NZ_FTNE01000004.1"/>
</dbReference>
<dbReference type="Proteomes" id="UP000186308">
    <property type="component" value="Unassembled WGS sequence"/>
</dbReference>